<proteinExistence type="predicted"/>
<keyword evidence="2" id="KW-1185">Reference proteome</keyword>
<dbReference type="InParanoid" id="A0A165G0C7"/>
<dbReference type="GeneID" id="63819793"/>
<protein>
    <submittedName>
        <fullName evidence="1">Uncharacterized protein</fullName>
    </submittedName>
</protein>
<dbReference type="Proteomes" id="UP000076871">
    <property type="component" value="Unassembled WGS sequence"/>
</dbReference>
<organism evidence="1 2">
    <name type="scientific">Laetiporus sulphureus 93-53</name>
    <dbReference type="NCBI Taxonomy" id="1314785"/>
    <lineage>
        <taxon>Eukaryota</taxon>
        <taxon>Fungi</taxon>
        <taxon>Dikarya</taxon>
        <taxon>Basidiomycota</taxon>
        <taxon>Agaricomycotina</taxon>
        <taxon>Agaricomycetes</taxon>
        <taxon>Polyporales</taxon>
        <taxon>Laetiporus</taxon>
    </lineage>
</organism>
<evidence type="ECO:0000313" key="2">
    <source>
        <dbReference type="Proteomes" id="UP000076871"/>
    </source>
</evidence>
<accession>A0A165G0C7</accession>
<gene>
    <name evidence="1" type="ORF">LAESUDRAFT_515360</name>
</gene>
<sequence length="187" mass="21149">MPPSEFLELASGTNRSNAVAIVRVRHPELDHTKMDDTELLYWGRYHIAFNGTFHDWLAMMKSKFKYGDSITDSEAMEEVRQHAKAVLDQSIPIIGVSALCLASFIPLILEQSAPTRARRARRPLSLSAECELRRPYLGQRHGSLSYVLPRFRRQTYVAAHPNSPVMPPLQSSNTRSILVATFSPWEG</sequence>
<reference evidence="1 2" key="1">
    <citation type="journal article" date="2016" name="Mol. Biol. Evol.">
        <title>Comparative Genomics of Early-Diverging Mushroom-Forming Fungi Provides Insights into the Origins of Lignocellulose Decay Capabilities.</title>
        <authorList>
            <person name="Nagy L.G."/>
            <person name="Riley R."/>
            <person name="Tritt A."/>
            <person name="Adam C."/>
            <person name="Daum C."/>
            <person name="Floudas D."/>
            <person name="Sun H."/>
            <person name="Yadav J.S."/>
            <person name="Pangilinan J."/>
            <person name="Larsson K.H."/>
            <person name="Matsuura K."/>
            <person name="Barry K."/>
            <person name="Labutti K."/>
            <person name="Kuo R."/>
            <person name="Ohm R.A."/>
            <person name="Bhattacharya S.S."/>
            <person name="Shirouzu T."/>
            <person name="Yoshinaga Y."/>
            <person name="Martin F.M."/>
            <person name="Grigoriev I.V."/>
            <person name="Hibbett D.S."/>
        </authorList>
    </citation>
    <scope>NUCLEOTIDE SEQUENCE [LARGE SCALE GENOMIC DNA]</scope>
    <source>
        <strain evidence="1 2">93-53</strain>
    </source>
</reference>
<evidence type="ECO:0000313" key="1">
    <source>
        <dbReference type="EMBL" id="KZT09658.1"/>
    </source>
</evidence>
<dbReference type="RefSeq" id="XP_040767398.1">
    <property type="nucleotide sequence ID" value="XM_040902762.1"/>
</dbReference>
<dbReference type="AlphaFoldDB" id="A0A165G0C7"/>
<dbReference type="EMBL" id="KV427611">
    <property type="protein sequence ID" value="KZT09658.1"/>
    <property type="molecule type" value="Genomic_DNA"/>
</dbReference>
<name>A0A165G0C7_9APHY</name>